<proteinExistence type="predicted"/>
<comment type="caution">
    <text evidence="2">The sequence shown here is derived from an EMBL/GenBank/DDBJ whole genome shotgun (WGS) entry which is preliminary data.</text>
</comment>
<dbReference type="Proteomes" id="UP001362999">
    <property type="component" value="Unassembled WGS sequence"/>
</dbReference>
<name>A0AAV9Z747_9AGAR</name>
<feature type="compositionally biased region" description="Acidic residues" evidence="1">
    <location>
        <begin position="106"/>
        <end position="118"/>
    </location>
</feature>
<evidence type="ECO:0000313" key="3">
    <source>
        <dbReference type="Proteomes" id="UP001362999"/>
    </source>
</evidence>
<evidence type="ECO:0000313" key="2">
    <source>
        <dbReference type="EMBL" id="KAK6974084.1"/>
    </source>
</evidence>
<feature type="compositionally biased region" description="Basic and acidic residues" evidence="1">
    <location>
        <begin position="31"/>
        <end position="54"/>
    </location>
</feature>
<protein>
    <submittedName>
        <fullName evidence="2">Uncharacterized protein</fullName>
    </submittedName>
</protein>
<gene>
    <name evidence="2" type="ORF">R3P38DRAFT_3239946</name>
</gene>
<sequence>MPVAALERCVDDEDRQTRRLQAYRRYRRNHQEKCRASGRERMARLRARQSEEQRARHRETQRRYRERCAESINHRARRALVRKNAAAGKQTKARPKARQYYSDPDLITDEEEDDEEDW</sequence>
<evidence type="ECO:0000256" key="1">
    <source>
        <dbReference type="SAM" id="MobiDB-lite"/>
    </source>
</evidence>
<dbReference type="EMBL" id="JAWWNJ010000188">
    <property type="protein sequence ID" value="KAK6974084.1"/>
    <property type="molecule type" value="Genomic_DNA"/>
</dbReference>
<feature type="region of interest" description="Disordered" evidence="1">
    <location>
        <begin position="82"/>
        <end position="118"/>
    </location>
</feature>
<keyword evidence="3" id="KW-1185">Reference proteome</keyword>
<accession>A0AAV9Z747</accession>
<dbReference type="AlphaFoldDB" id="A0AAV9Z747"/>
<organism evidence="2 3">
    <name type="scientific">Favolaschia claudopus</name>
    <dbReference type="NCBI Taxonomy" id="2862362"/>
    <lineage>
        <taxon>Eukaryota</taxon>
        <taxon>Fungi</taxon>
        <taxon>Dikarya</taxon>
        <taxon>Basidiomycota</taxon>
        <taxon>Agaricomycotina</taxon>
        <taxon>Agaricomycetes</taxon>
        <taxon>Agaricomycetidae</taxon>
        <taxon>Agaricales</taxon>
        <taxon>Marasmiineae</taxon>
        <taxon>Mycenaceae</taxon>
        <taxon>Favolaschia</taxon>
    </lineage>
</organism>
<feature type="region of interest" description="Disordered" evidence="1">
    <location>
        <begin position="31"/>
        <end position="65"/>
    </location>
</feature>
<reference evidence="2 3" key="1">
    <citation type="journal article" date="2024" name="J Genomics">
        <title>Draft genome sequencing and assembly of Favolaschia claudopus CIRM-BRFM 2984 isolated from oak limbs.</title>
        <authorList>
            <person name="Navarro D."/>
            <person name="Drula E."/>
            <person name="Chaduli D."/>
            <person name="Cazenave R."/>
            <person name="Ahrendt S."/>
            <person name="Wang J."/>
            <person name="Lipzen A."/>
            <person name="Daum C."/>
            <person name="Barry K."/>
            <person name="Grigoriev I.V."/>
            <person name="Favel A."/>
            <person name="Rosso M.N."/>
            <person name="Martin F."/>
        </authorList>
    </citation>
    <scope>NUCLEOTIDE SEQUENCE [LARGE SCALE GENOMIC DNA]</scope>
    <source>
        <strain evidence="2 3">CIRM-BRFM 2984</strain>
    </source>
</reference>